<name>A0A1B0A2M9_GLOPL</name>
<keyword evidence="4" id="KW-1185">Reference proteome</keyword>
<feature type="region of interest" description="Disordered" evidence="1">
    <location>
        <begin position="368"/>
        <end position="407"/>
    </location>
</feature>
<reference evidence="4" key="1">
    <citation type="submission" date="2014-03" db="EMBL/GenBank/DDBJ databases">
        <authorList>
            <person name="Aksoy S."/>
            <person name="Warren W."/>
            <person name="Wilson R.K."/>
        </authorList>
    </citation>
    <scope>NUCLEOTIDE SEQUENCE [LARGE SCALE GENOMIC DNA]</scope>
    <source>
        <strain evidence="4">IAEA</strain>
    </source>
</reference>
<proteinExistence type="predicted"/>
<dbReference type="VEuPathDB" id="VectorBase:GPAI032574"/>
<evidence type="ECO:0000313" key="4">
    <source>
        <dbReference type="Proteomes" id="UP000092445"/>
    </source>
</evidence>
<feature type="signal peptide" evidence="2">
    <location>
        <begin position="1"/>
        <end position="21"/>
    </location>
</feature>
<feature type="compositionally biased region" description="Acidic residues" evidence="1">
    <location>
        <begin position="375"/>
        <end position="386"/>
    </location>
</feature>
<dbReference type="AlphaFoldDB" id="A0A1B0A2M9"/>
<dbReference type="Proteomes" id="UP000092445">
    <property type="component" value="Unassembled WGS sequence"/>
</dbReference>
<reference evidence="3" key="2">
    <citation type="submission" date="2020-05" db="UniProtKB">
        <authorList>
            <consortium name="EnsemblMetazoa"/>
        </authorList>
    </citation>
    <scope>IDENTIFICATION</scope>
    <source>
        <strain evidence="3">IAEA</strain>
    </source>
</reference>
<accession>A0A1B0A2M9</accession>
<evidence type="ECO:0000256" key="1">
    <source>
        <dbReference type="SAM" id="MobiDB-lite"/>
    </source>
</evidence>
<evidence type="ECO:0000256" key="2">
    <source>
        <dbReference type="SAM" id="SignalP"/>
    </source>
</evidence>
<feature type="chain" id="PRO_5008403445" evidence="2">
    <location>
        <begin position="22"/>
        <end position="452"/>
    </location>
</feature>
<protein>
    <submittedName>
        <fullName evidence="3">Uncharacterized protein</fullName>
    </submittedName>
</protein>
<organism evidence="3 4">
    <name type="scientific">Glossina pallidipes</name>
    <name type="common">Tsetse fly</name>
    <dbReference type="NCBI Taxonomy" id="7398"/>
    <lineage>
        <taxon>Eukaryota</taxon>
        <taxon>Metazoa</taxon>
        <taxon>Ecdysozoa</taxon>
        <taxon>Arthropoda</taxon>
        <taxon>Hexapoda</taxon>
        <taxon>Insecta</taxon>
        <taxon>Pterygota</taxon>
        <taxon>Neoptera</taxon>
        <taxon>Endopterygota</taxon>
        <taxon>Diptera</taxon>
        <taxon>Brachycera</taxon>
        <taxon>Muscomorpha</taxon>
        <taxon>Hippoboscoidea</taxon>
        <taxon>Glossinidae</taxon>
        <taxon>Glossina</taxon>
    </lineage>
</organism>
<evidence type="ECO:0000313" key="3">
    <source>
        <dbReference type="EnsemblMetazoa" id="GPAI032574-PA"/>
    </source>
</evidence>
<sequence length="452" mass="51712">MAILVWVFIITTASSLTLTLAFDQNATIVNVKPSESYLHHTLKGNPIVVHTQAQNYEHPTLSEYEECHRNLDSCREGCKNAANRTDCEGKCPVCPILIAEQILVQGVNDTDYRAAPTKPLNTTNIIRLTNEIHNIIDNQLGNVTHNSVNNIHIHQNVSRVGGKFGFGFNHTQPCCLVVRSSKNCDKAKFSTAARCHHKRHRVCGEKCKARVMFAKRVKVCERSLDNDDDVSEEHENCHQATKYVPYHKRTQPRKLKCFYQPRWPYVSCPNRESSFRSMSCERCYRLPYGRILRFGVPTQCIRCFQRYSYSSGFGASMYPSYYPLMMGSWPMLMNDNFGEYDDDGDFEGVEIKDDDLLDEKTKCRLPDGSRSNDCTEIEGSGEDFEIDNGLHSGNKPTTDDPLGNLPEIQLSGDDDYYDDMSLHTWPAAARRRRHSFHRSKYSRRHIKNSSNL</sequence>
<dbReference type="EnsemblMetazoa" id="GPAI032574-RA">
    <property type="protein sequence ID" value="GPAI032574-PA"/>
    <property type="gene ID" value="GPAI032574"/>
</dbReference>
<keyword evidence="2" id="KW-0732">Signal</keyword>